<dbReference type="RefSeq" id="WP_166586050.1">
    <property type="nucleotide sequence ID" value="NZ_WWEO01000042.1"/>
</dbReference>
<dbReference type="EMBL" id="WWEO01000042">
    <property type="protein sequence ID" value="NCD70085.1"/>
    <property type="molecule type" value="Genomic_DNA"/>
</dbReference>
<dbReference type="SUPFAM" id="SSF103473">
    <property type="entry name" value="MFS general substrate transporter"/>
    <property type="match status" value="1"/>
</dbReference>
<evidence type="ECO:0000256" key="2">
    <source>
        <dbReference type="SAM" id="Phobius"/>
    </source>
</evidence>
<feature type="transmembrane region" description="Helical" evidence="2">
    <location>
        <begin position="46"/>
        <end position="65"/>
    </location>
</feature>
<evidence type="ECO:0000256" key="1">
    <source>
        <dbReference type="SAM" id="Coils"/>
    </source>
</evidence>
<accession>A0A965ZG78</accession>
<dbReference type="InterPro" id="IPR025250">
    <property type="entry name" value="DUF4199"/>
</dbReference>
<dbReference type="AlphaFoldDB" id="A0A965ZG78"/>
<reference evidence="3" key="1">
    <citation type="submission" date="2020-01" db="EMBL/GenBank/DDBJ databases">
        <authorList>
            <person name="Seo Y.L."/>
        </authorList>
    </citation>
    <scope>NUCLEOTIDE SEQUENCE</scope>
    <source>
        <strain evidence="3">R11</strain>
    </source>
</reference>
<keyword evidence="2" id="KW-1133">Transmembrane helix</keyword>
<comment type="caution">
    <text evidence="3">The sequence shown here is derived from an EMBL/GenBank/DDBJ whole genome shotgun (WGS) entry which is preliminary data.</text>
</comment>
<feature type="transmembrane region" description="Helical" evidence="2">
    <location>
        <begin position="159"/>
        <end position="181"/>
    </location>
</feature>
<proteinExistence type="predicted"/>
<reference evidence="3" key="2">
    <citation type="submission" date="2020-10" db="EMBL/GenBank/DDBJ databases">
        <title>Mucilaginibacter sp. nov., isolated from soil.</title>
        <authorList>
            <person name="Jeon C.O."/>
        </authorList>
    </citation>
    <scope>NUCLEOTIDE SEQUENCE</scope>
    <source>
        <strain evidence="3">R11</strain>
    </source>
</reference>
<sequence>MTISDKDIRKKAAMSGLLLGVIVIVMTIFSFYYVTTMASSPYMVSFGPLIFSVTIPIVVAVFFAIDLRKKIGGYWNFKQAVTGFFVMFLVSYAVNYVGTNLLFAKVIEPQMVEKTQEAVKNASAKIMEEKNVDQEKIDEQMEKIQKQFDEQKEDTPTKVIAHFGISIIMIFVVAMIFAAIFKKEQPRYLTDDYQAPADPTV</sequence>
<evidence type="ECO:0000313" key="4">
    <source>
        <dbReference type="Proteomes" id="UP000638732"/>
    </source>
</evidence>
<feature type="transmembrane region" description="Helical" evidence="2">
    <location>
        <begin position="12"/>
        <end position="34"/>
    </location>
</feature>
<keyword evidence="2" id="KW-0812">Transmembrane</keyword>
<evidence type="ECO:0000313" key="3">
    <source>
        <dbReference type="EMBL" id="NCD70085.1"/>
    </source>
</evidence>
<protein>
    <submittedName>
        <fullName evidence="3">DUF4199 family protein</fullName>
    </submittedName>
</protein>
<name>A0A965ZG78_9SPHI</name>
<dbReference type="Proteomes" id="UP000638732">
    <property type="component" value="Unassembled WGS sequence"/>
</dbReference>
<keyword evidence="4" id="KW-1185">Reference proteome</keyword>
<dbReference type="Pfam" id="PF13858">
    <property type="entry name" value="DUF4199"/>
    <property type="match status" value="1"/>
</dbReference>
<feature type="coiled-coil region" evidence="1">
    <location>
        <begin position="112"/>
        <end position="154"/>
    </location>
</feature>
<dbReference type="InterPro" id="IPR036259">
    <property type="entry name" value="MFS_trans_sf"/>
</dbReference>
<gene>
    <name evidence="3" type="ORF">GSY63_12015</name>
</gene>
<feature type="transmembrane region" description="Helical" evidence="2">
    <location>
        <begin position="77"/>
        <end position="94"/>
    </location>
</feature>
<keyword evidence="1" id="KW-0175">Coiled coil</keyword>
<keyword evidence="2" id="KW-0472">Membrane</keyword>
<organism evidence="3 4">
    <name type="scientific">Mucilaginibacter agri</name>
    <dbReference type="NCBI Taxonomy" id="2695265"/>
    <lineage>
        <taxon>Bacteria</taxon>
        <taxon>Pseudomonadati</taxon>
        <taxon>Bacteroidota</taxon>
        <taxon>Sphingobacteriia</taxon>
        <taxon>Sphingobacteriales</taxon>
        <taxon>Sphingobacteriaceae</taxon>
        <taxon>Mucilaginibacter</taxon>
    </lineage>
</organism>